<dbReference type="EMBL" id="RSDW01000001">
    <property type="protein sequence ID" value="RSL17423.1"/>
    <property type="molecule type" value="Genomic_DNA"/>
</dbReference>
<gene>
    <name evidence="4" type="ORF">EDE15_2957</name>
</gene>
<dbReference type="Gene3D" id="3.40.50.1820">
    <property type="entry name" value="alpha/beta hydrolase"/>
    <property type="match status" value="1"/>
</dbReference>
<evidence type="ECO:0000256" key="2">
    <source>
        <dbReference type="SAM" id="SignalP"/>
    </source>
</evidence>
<evidence type="ECO:0000256" key="1">
    <source>
        <dbReference type="ARBA" id="ARBA00022801"/>
    </source>
</evidence>
<dbReference type="PANTHER" id="PTHR48081">
    <property type="entry name" value="AB HYDROLASE SUPERFAMILY PROTEIN C4A8.06C"/>
    <property type="match status" value="1"/>
</dbReference>
<feature type="chain" id="PRO_5019496530" evidence="2">
    <location>
        <begin position="23"/>
        <end position="301"/>
    </location>
</feature>
<proteinExistence type="predicted"/>
<reference evidence="4 5" key="1">
    <citation type="submission" date="2018-12" db="EMBL/GenBank/DDBJ databases">
        <title>Sequencing of bacterial isolates from soil warming experiment in Harvard Forest, Massachusetts, USA.</title>
        <authorList>
            <person name="Deangelis K."/>
        </authorList>
    </citation>
    <scope>NUCLEOTIDE SEQUENCE [LARGE SCALE GENOMIC DNA]</scope>
    <source>
        <strain evidence="4 5">EB153</strain>
    </source>
</reference>
<dbReference type="InterPro" id="IPR029058">
    <property type="entry name" value="AB_hydrolase_fold"/>
</dbReference>
<dbReference type="Proteomes" id="UP000269669">
    <property type="component" value="Unassembled WGS sequence"/>
</dbReference>
<dbReference type="InterPro" id="IPR050300">
    <property type="entry name" value="GDXG_lipolytic_enzyme"/>
</dbReference>
<sequence length="301" mass="32611">MFGVRTNVFLAALLIVGTFASAQQITLPLWPSGAPEAYHGDPETDITKLTDRLVAGKPLAHLTNVSKPTLTVYKPTGKNTGAAVVVFPGGSYRILAYDLEGTEVCTWLNSIGVTCVLVKYRVPFAEHFPENPADLEDAQQAMRITRSHATEWGIDPKRIGALGFSAGGHLVVVLSNHADYKRAGESANEIDAHPDFVVVIYPGYLSDAPALNKLAHGIDPSPNTPPTFLLQAEDDPVHEENALLYFQALKEAKVPAELHLYAQGGHGYGLRPTELPVTHWPGLVETWLHTIHVLPGQSSHP</sequence>
<accession>A0A428ML28</accession>
<comment type="caution">
    <text evidence="4">The sequence shown here is derived from an EMBL/GenBank/DDBJ whole genome shotgun (WGS) entry which is preliminary data.</text>
</comment>
<evidence type="ECO:0000313" key="4">
    <source>
        <dbReference type="EMBL" id="RSL17423.1"/>
    </source>
</evidence>
<keyword evidence="2" id="KW-0732">Signal</keyword>
<dbReference type="GO" id="GO:0016787">
    <property type="term" value="F:hydrolase activity"/>
    <property type="evidence" value="ECO:0007669"/>
    <property type="project" value="UniProtKB-KW"/>
</dbReference>
<dbReference type="Pfam" id="PF07859">
    <property type="entry name" value="Abhydrolase_3"/>
    <property type="match status" value="1"/>
</dbReference>
<feature type="signal peptide" evidence="2">
    <location>
        <begin position="1"/>
        <end position="22"/>
    </location>
</feature>
<dbReference type="SUPFAM" id="SSF53474">
    <property type="entry name" value="alpha/beta-Hydrolases"/>
    <property type="match status" value="1"/>
</dbReference>
<keyword evidence="5" id="KW-1185">Reference proteome</keyword>
<evidence type="ECO:0000259" key="3">
    <source>
        <dbReference type="Pfam" id="PF07859"/>
    </source>
</evidence>
<name>A0A428ML28_9BACT</name>
<evidence type="ECO:0000313" key="5">
    <source>
        <dbReference type="Proteomes" id="UP000269669"/>
    </source>
</evidence>
<protein>
    <submittedName>
        <fullName evidence="4">Acetyl esterase/lipase</fullName>
    </submittedName>
</protein>
<dbReference type="OrthoDB" id="9794725at2"/>
<dbReference type="PANTHER" id="PTHR48081:SF6">
    <property type="entry name" value="PEPTIDASE S9 PROLYL OLIGOPEPTIDASE CATALYTIC DOMAIN-CONTAINING PROTEIN"/>
    <property type="match status" value="1"/>
</dbReference>
<dbReference type="AlphaFoldDB" id="A0A428ML28"/>
<organism evidence="4 5">
    <name type="scientific">Edaphobacter aggregans</name>
    <dbReference type="NCBI Taxonomy" id="570835"/>
    <lineage>
        <taxon>Bacteria</taxon>
        <taxon>Pseudomonadati</taxon>
        <taxon>Acidobacteriota</taxon>
        <taxon>Terriglobia</taxon>
        <taxon>Terriglobales</taxon>
        <taxon>Acidobacteriaceae</taxon>
        <taxon>Edaphobacter</taxon>
    </lineage>
</organism>
<keyword evidence="1" id="KW-0378">Hydrolase</keyword>
<feature type="domain" description="Alpha/beta hydrolase fold-3" evidence="3">
    <location>
        <begin position="84"/>
        <end position="204"/>
    </location>
</feature>
<dbReference type="InterPro" id="IPR013094">
    <property type="entry name" value="AB_hydrolase_3"/>
</dbReference>